<keyword evidence="3" id="KW-1185">Reference proteome</keyword>
<evidence type="ECO:0000313" key="3">
    <source>
        <dbReference type="Proteomes" id="UP000282674"/>
    </source>
</evidence>
<protein>
    <submittedName>
        <fullName evidence="2">Uncharacterized protein</fullName>
    </submittedName>
</protein>
<feature type="region of interest" description="Disordered" evidence="1">
    <location>
        <begin position="60"/>
        <end position="83"/>
    </location>
</feature>
<feature type="region of interest" description="Disordered" evidence="1">
    <location>
        <begin position="21"/>
        <end position="44"/>
    </location>
</feature>
<proteinExistence type="predicted"/>
<dbReference type="EMBL" id="RFFG01000044">
    <property type="protein sequence ID" value="RMI41271.1"/>
    <property type="molecule type" value="Genomic_DNA"/>
</dbReference>
<dbReference type="Proteomes" id="UP000282674">
    <property type="component" value="Unassembled WGS sequence"/>
</dbReference>
<evidence type="ECO:0000313" key="2">
    <source>
        <dbReference type="EMBL" id="RMI41271.1"/>
    </source>
</evidence>
<comment type="caution">
    <text evidence="2">The sequence shown here is derived from an EMBL/GenBank/DDBJ whole genome shotgun (WGS) entry which is preliminary data.</text>
</comment>
<accession>A0A3M2LUZ0</accession>
<organism evidence="2 3">
    <name type="scientific">Actinomadura harenae</name>
    <dbReference type="NCBI Taxonomy" id="2483351"/>
    <lineage>
        <taxon>Bacteria</taxon>
        <taxon>Bacillati</taxon>
        <taxon>Actinomycetota</taxon>
        <taxon>Actinomycetes</taxon>
        <taxon>Streptosporangiales</taxon>
        <taxon>Thermomonosporaceae</taxon>
        <taxon>Actinomadura</taxon>
    </lineage>
</organism>
<dbReference type="AlphaFoldDB" id="A0A3M2LUZ0"/>
<gene>
    <name evidence="2" type="ORF">EBO15_23595</name>
</gene>
<dbReference type="RefSeq" id="WP_122196612.1">
    <property type="nucleotide sequence ID" value="NZ_JBHSKC010000006.1"/>
</dbReference>
<dbReference type="OrthoDB" id="3483130at2"/>
<sequence length="83" mass="9188">MSSDDLRKRLETVEAALARLRGQDAGLGADYGSMPQDFGDSGQDLQMREELEGQIADLEAERDRIKAKLGREGSPDKADRSRH</sequence>
<name>A0A3M2LUZ0_9ACTN</name>
<evidence type="ECO:0000256" key="1">
    <source>
        <dbReference type="SAM" id="MobiDB-lite"/>
    </source>
</evidence>
<reference evidence="2 3" key="1">
    <citation type="submission" date="2018-10" db="EMBL/GenBank/DDBJ databases">
        <title>Isolation from soil.</title>
        <authorList>
            <person name="Hu J."/>
        </authorList>
    </citation>
    <scope>NUCLEOTIDE SEQUENCE [LARGE SCALE GENOMIC DNA]</scope>
    <source>
        <strain evidence="2 3">NEAU-Ht49</strain>
    </source>
</reference>